<dbReference type="GO" id="GO:0016020">
    <property type="term" value="C:membrane"/>
    <property type="evidence" value="ECO:0007669"/>
    <property type="project" value="InterPro"/>
</dbReference>
<keyword evidence="1" id="KW-1133">Transmembrane helix</keyword>
<dbReference type="Pfam" id="PF05439">
    <property type="entry name" value="JTB"/>
    <property type="match status" value="1"/>
</dbReference>
<reference evidence="2 3" key="1">
    <citation type="submission" date="2018-03" db="EMBL/GenBank/DDBJ databases">
        <authorList>
            <person name="Fogelqvist J."/>
        </authorList>
    </citation>
    <scope>NUCLEOTIDE SEQUENCE [LARGE SCALE GENOMIC DNA]</scope>
</reference>
<evidence type="ECO:0000313" key="3">
    <source>
        <dbReference type="Proteomes" id="UP000290189"/>
    </source>
</evidence>
<dbReference type="InterPro" id="IPR008657">
    <property type="entry name" value="JTB"/>
</dbReference>
<name>A0A3P3YDG6_PLABS</name>
<keyword evidence="1" id="KW-0812">Transmembrane</keyword>
<organism evidence="2 3">
    <name type="scientific">Plasmodiophora brassicae</name>
    <name type="common">Clubroot disease agent</name>
    <dbReference type="NCBI Taxonomy" id="37360"/>
    <lineage>
        <taxon>Eukaryota</taxon>
        <taxon>Sar</taxon>
        <taxon>Rhizaria</taxon>
        <taxon>Endomyxa</taxon>
        <taxon>Phytomyxea</taxon>
        <taxon>Plasmodiophorida</taxon>
        <taxon>Plasmodiophoridae</taxon>
        <taxon>Plasmodiophora</taxon>
    </lineage>
</organism>
<feature type="transmembrane region" description="Helical" evidence="1">
    <location>
        <begin position="113"/>
        <end position="132"/>
    </location>
</feature>
<dbReference type="Proteomes" id="UP000290189">
    <property type="component" value="Unassembled WGS sequence"/>
</dbReference>
<gene>
    <name evidence="2" type="ORF">PLBR_LOCUS5399</name>
</gene>
<keyword evidence="1" id="KW-0472">Membrane</keyword>
<geneLocation type="mitochondrion" evidence="2"/>
<keyword evidence="2" id="KW-0496">Mitochondrion</keyword>
<sequence length="146" mass="16368">MCGWDVRFTRASRLQGERDVRRRSPSGDPMRRRWSWWCAAPLVLASCMVAAGSNVSAAACSTFAPVGTCEPCRAGEVGQAPCPSSESYRQAFQCPDMSLFFLPCVPVEDPRSFWAFQMLCAVLLAASAYFVYTRRRHVRAGYRRVQ</sequence>
<evidence type="ECO:0000256" key="1">
    <source>
        <dbReference type="SAM" id="Phobius"/>
    </source>
</evidence>
<dbReference type="AlphaFoldDB" id="A0A3P3YDG6"/>
<proteinExistence type="predicted"/>
<evidence type="ECO:0000313" key="2">
    <source>
        <dbReference type="EMBL" id="SPQ98184.1"/>
    </source>
</evidence>
<protein>
    <submittedName>
        <fullName evidence="2">Uncharacterized protein</fullName>
    </submittedName>
</protein>
<accession>A0A3P3YDG6</accession>
<dbReference type="EMBL" id="OVEO01000009">
    <property type="protein sequence ID" value="SPQ98184.1"/>
    <property type="molecule type" value="Genomic_DNA"/>
</dbReference>